<sequence>MPLPRRALIAVTSAKADLFEGGGHQTGVFIGEAEHPFNVFTKAGFEVDLASETGEWVADWLSLQPGFLTEEERKQYDDKGSEFRKKLDNLNKAADLDGSNYGIFFASAGHAALKDYPHAKGLKRLAMTVWDNGGVVSTVCHGPAIFPGINDGKTGESIIKGKTITGFTSEAEDDMKVTDVLRSWGEPFIEEHAKALGATYVRPKGVWDGFHITDGQVVTGTNPASARETAEAALKVFETL</sequence>
<gene>
    <name evidence="1" type="ORF">BDR25DRAFT_212908</name>
</gene>
<evidence type="ECO:0000313" key="2">
    <source>
        <dbReference type="Proteomes" id="UP000799755"/>
    </source>
</evidence>
<proteinExistence type="predicted"/>
<evidence type="ECO:0000313" key="1">
    <source>
        <dbReference type="EMBL" id="KAF2475096.1"/>
    </source>
</evidence>
<dbReference type="Proteomes" id="UP000799755">
    <property type="component" value="Unassembled WGS sequence"/>
</dbReference>
<protein>
    <submittedName>
        <fullName evidence="1">Class I glutamine amidotransferase-like protein</fullName>
    </submittedName>
</protein>
<reference evidence="1" key="1">
    <citation type="journal article" date="2020" name="Stud. Mycol.">
        <title>101 Dothideomycetes genomes: a test case for predicting lifestyles and emergence of pathogens.</title>
        <authorList>
            <person name="Haridas S."/>
            <person name="Albert R."/>
            <person name="Binder M."/>
            <person name="Bloem J."/>
            <person name="Labutti K."/>
            <person name="Salamov A."/>
            <person name="Andreopoulos B."/>
            <person name="Baker S."/>
            <person name="Barry K."/>
            <person name="Bills G."/>
            <person name="Bluhm B."/>
            <person name="Cannon C."/>
            <person name="Castanera R."/>
            <person name="Culley D."/>
            <person name="Daum C."/>
            <person name="Ezra D."/>
            <person name="Gonzalez J."/>
            <person name="Henrissat B."/>
            <person name="Kuo A."/>
            <person name="Liang C."/>
            <person name="Lipzen A."/>
            <person name="Lutzoni F."/>
            <person name="Magnuson J."/>
            <person name="Mondo S."/>
            <person name="Nolan M."/>
            <person name="Ohm R."/>
            <person name="Pangilinan J."/>
            <person name="Park H.-J."/>
            <person name="Ramirez L."/>
            <person name="Alfaro M."/>
            <person name="Sun H."/>
            <person name="Tritt A."/>
            <person name="Yoshinaga Y."/>
            <person name="Zwiers L.-H."/>
            <person name="Turgeon B."/>
            <person name="Goodwin S."/>
            <person name="Spatafora J."/>
            <person name="Crous P."/>
            <person name="Grigoriev I."/>
        </authorList>
    </citation>
    <scope>NUCLEOTIDE SEQUENCE</scope>
    <source>
        <strain evidence="1">ATCC 200398</strain>
    </source>
</reference>
<accession>A0ACB6R7D5</accession>
<dbReference type="EMBL" id="MU003496">
    <property type="protein sequence ID" value="KAF2475096.1"/>
    <property type="molecule type" value="Genomic_DNA"/>
</dbReference>
<name>A0ACB6R7D5_9PLEO</name>
<keyword evidence="2" id="KW-1185">Reference proteome</keyword>
<comment type="caution">
    <text evidence="1">The sequence shown here is derived from an EMBL/GenBank/DDBJ whole genome shotgun (WGS) entry which is preliminary data.</text>
</comment>
<organism evidence="1 2">
    <name type="scientific">Lindgomyces ingoldianus</name>
    <dbReference type="NCBI Taxonomy" id="673940"/>
    <lineage>
        <taxon>Eukaryota</taxon>
        <taxon>Fungi</taxon>
        <taxon>Dikarya</taxon>
        <taxon>Ascomycota</taxon>
        <taxon>Pezizomycotina</taxon>
        <taxon>Dothideomycetes</taxon>
        <taxon>Pleosporomycetidae</taxon>
        <taxon>Pleosporales</taxon>
        <taxon>Lindgomycetaceae</taxon>
        <taxon>Lindgomyces</taxon>
    </lineage>
</organism>